<dbReference type="AlphaFoldDB" id="A0A291RH74"/>
<reference evidence="2 3" key="1">
    <citation type="submission" date="2017-10" db="EMBL/GenBank/DDBJ databases">
        <title>Comparative genomics between pathogenic Norcardia.</title>
        <authorList>
            <person name="Zeng L."/>
        </authorList>
    </citation>
    <scope>NUCLEOTIDE SEQUENCE [LARGE SCALE GENOMIC DNA]</scope>
    <source>
        <strain evidence="2 3">NC_YFY_NT001</strain>
    </source>
</reference>
<dbReference type="GeneID" id="88357675"/>
<dbReference type="KEGG" id="ntp:CRH09_09665"/>
<evidence type="ECO:0000259" key="1">
    <source>
        <dbReference type="Pfam" id="PF00550"/>
    </source>
</evidence>
<accession>A0A291RH74</accession>
<evidence type="ECO:0000313" key="2">
    <source>
        <dbReference type="EMBL" id="ATL66432.1"/>
    </source>
</evidence>
<dbReference type="SUPFAM" id="SSF47336">
    <property type="entry name" value="ACP-like"/>
    <property type="match status" value="1"/>
</dbReference>
<organism evidence="2 3">
    <name type="scientific">Nocardia terpenica</name>
    <dbReference type="NCBI Taxonomy" id="455432"/>
    <lineage>
        <taxon>Bacteria</taxon>
        <taxon>Bacillati</taxon>
        <taxon>Actinomycetota</taxon>
        <taxon>Actinomycetes</taxon>
        <taxon>Mycobacteriales</taxon>
        <taxon>Nocardiaceae</taxon>
        <taxon>Nocardia</taxon>
    </lineage>
</organism>
<evidence type="ECO:0000313" key="3">
    <source>
        <dbReference type="Proteomes" id="UP000221961"/>
    </source>
</evidence>
<dbReference type="InterPro" id="IPR036736">
    <property type="entry name" value="ACP-like_sf"/>
</dbReference>
<proteinExistence type="predicted"/>
<dbReference type="RefSeq" id="WP_098693630.1">
    <property type="nucleotide sequence ID" value="NZ_CP023778.1"/>
</dbReference>
<dbReference type="Proteomes" id="UP000221961">
    <property type="component" value="Chromosome"/>
</dbReference>
<dbReference type="InterPro" id="IPR009081">
    <property type="entry name" value="PP-bd_ACP"/>
</dbReference>
<sequence>MTAEPSPRQEPSAPSRSELLAMVADQLGRAPSELDPEANLLTEGLESLQMLRLVTRWRRSGLNVSFSVLAREQSVVAWERHLRAVAEESAS</sequence>
<dbReference type="Gene3D" id="1.10.1200.10">
    <property type="entry name" value="ACP-like"/>
    <property type="match status" value="1"/>
</dbReference>
<gene>
    <name evidence="2" type="ORF">CRH09_09665</name>
</gene>
<dbReference type="Pfam" id="PF00550">
    <property type="entry name" value="PP-binding"/>
    <property type="match status" value="1"/>
</dbReference>
<name>A0A291RH74_9NOCA</name>
<protein>
    <submittedName>
        <fullName evidence="2">Phosphopantetheine-binding protein</fullName>
    </submittedName>
</protein>
<dbReference type="EMBL" id="CP023778">
    <property type="protein sequence ID" value="ATL66432.1"/>
    <property type="molecule type" value="Genomic_DNA"/>
</dbReference>
<feature type="domain" description="Carrier" evidence="1">
    <location>
        <begin position="18"/>
        <end position="82"/>
    </location>
</feature>